<gene>
    <name evidence="1" type="ORF">BST14_26170</name>
</gene>
<dbReference type="AlphaFoldDB" id="A0A1W9Z6I8"/>
<evidence type="ECO:0000313" key="1">
    <source>
        <dbReference type="EMBL" id="ORA07808.1"/>
    </source>
</evidence>
<organism evidence="1 2">
    <name type="scientific">Mycobacterium arosiense ATCC BAA-1401 = DSM 45069</name>
    <dbReference type="NCBI Taxonomy" id="1265311"/>
    <lineage>
        <taxon>Bacteria</taxon>
        <taxon>Bacillati</taxon>
        <taxon>Actinomycetota</taxon>
        <taxon>Actinomycetes</taxon>
        <taxon>Mycobacteriales</taxon>
        <taxon>Mycobacteriaceae</taxon>
        <taxon>Mycobacterium</taxon>
        <taxon>Mycobacterium avium complex (MAC)</taxon>
    </lineage>
</organism>
<name>A0A1W9Z6I8_MYCAI</name>
<protein>
    <recommendedName>
        <fullName evidence="3">4Fe-4S Wbl-type domain-containing protein</fullName>
    </recommendedName>
</protein>
<reference evidence="1 2" key="1">
    <citation type="submission" date="2016-12" db="EMBL/GenBank/DDBJ databases">
        <title>The new phylogeny of genus Mycobacterium.</title>
        <authorList>
            <person name="Tortoli E."/>
            <person name="Trovato A."/>
            <person name="Cirillo D.M."/>
        </authorList>
    </citation>
    <scope>NUCLEOTIDE SEQUENCE [LARGE SCALE GENOMIC DNA]</scope>
    <source>
        <strain evidence="1 2">DSM 45069</strain>
    </source>
</reference>
<dbReference type="Proteomes" id="UP000192707">
    <property type="component" value="Unassembled WGS sequence"/>
</dbReference>
<accession>A0A1W9Z6I8</accession>
<evidence type="ECO:0008006" key="3">
    <source>
        <dbReference type="Google" id="ProtNLM"/>
    </source>
</evidence>
<evidence type="ECO:0000313" key="2">
    <source>
        <dbReference type="Proteomes" id="UP000192707"/>
    </source>
</evidence>
<keyword evidence="2" id="KW-1185">Reference proteome</keyword>
<sequence>MNADGLAALMSAWVASVQRLPEAQCLGRTDLADLEIKSPRAAIDEAIEDVCLNCRELLRCAEWLGAC</sequence>
<dbReference type="EMBL" id="MVHG01000121">
    <property type="protein sequence ID" value="ORA07808.1"/>
    <property type="molecule type" value="Genomic_DNA"/>
</dbReference>
<proteinExistence type="predicted"/>
<comment type="caution">
    <text evidence="1">The sequence shown here is derived from an EMBL/GenBank/DDBJ whole genome shotgun (WGS) entry which is preliminary data.</text>
</comment>